<keyword evidence="1" id="KW-0732">Signal</keyword>
<evidence type="ECO:0000313" key="3">
    <source>
        <dbReference type="Proteomes" id="UP001596037"/>
    </source>
</evidence>
<feature type="signal peptide" evidence="1">
    <location>
        <begin position="1"/>
        <end position="16"/>
    </location>
</feature>
<comment type="caution">
    <text evidence="2">The sequence shown here is derived from an EMBL/GenBank/DDBJ whole genome shotgun (WGS) entry which is preliminary data.</text>
</comment>
<dbReference type="RefSeq" id="WP_376850186.1">
    <property type="nucleotide sequence ID" value="NZ_JBHSMF010000006.1"/>
</dbReference>
<feature type="chain" id="PRO_5047421744" evidence="1">
    <location>
        <begin position="17"/>
        <end position="73"/>
    </location>
</feature>
<name>A0ABW0NBT4_9BURK</name>
<keyword evidence="3" id="KW-1185">Reference proteome</keyword>
<evidence type="ECO:0000313" key="2">
    <source>
        <dbReference type="EMBL" id="MFC5498125.1"/>
    </source>
</evidence>
<reference evidence="3" key="1">
    <citation type="journal article" date="2019" name="Int. J. Syst. Evol. Microbiol.">
        <title>The Global Catalogue of Microorganisms (GCM) 10K type strain sequencing project: providing services to taxonomists for standard genome sequencing and annotation.</title>
        <authorList>
            <consortium name="The Broad Institute Genomics Platform"/>
            <consortium name="The Broad Institute Genome Sequencing Center for Infectious Disease"/>
            <person name="Wu L."/>
            <person name="Ma J."/>
        </authorList>
    </citation>
    <scope>NUCLEOTIDE SEQUENCE [LARGE SCALE GENOMIC DNA]</scope>
    <source>
        <strain evidence="3">CCUG 57401</strain>
    </source>
</reference>
<sequence>MKLALILATAFSAAPAVPEAPAPQLSLIPQGAVIQCTAPGGCYVANERAIAALVREVTARARASSCGRGADAL</sequence>
<proteinExistence type="predicted"/>
<gene>
    <name evidence="2" type="ORF">ACFPOE_11315</name>
</gene>
<accession>A0ABW0NBT4</accession>
<protein>
    <submittedName>
        <fullName evidence="2">Uncharacterized protein</fullName>
    </submittedName>
</protein>
<organism evidence="2 3">
    <name type="scientific">Caenimonas terrae</name>
    <dbReference type="NCBI Taxonomy" id="696074"/>
    <lineage>
        <taxon>Bacteria</taxon>
        <taxon>Pseudomonadati</taxon>
        <taxon>Pseudomonadota</taxon>
        <taxon>Betaproteobacteria</taxon>
        <taxon>Burkholderiales</taxon>
        <taxon>Comamonadaceae</taxon>
        <taxon>Caenimonas</taxon>
    </lineage>
</organism>
<dbReference type="EMBL" id="JBHSMF010000006">
    <property type="protein sequence ID" value="MFC5498125.1"/>
    <property type="molecule type" value="Genomic_DNA"/>
</dbReference>
<dbReference type="Proteomes" id="UP001596037">
    <property type="component" value="Unassembled WGS sequence"/>
</dbReference>
<evidence type="ECO:0000256" key="1">
    <source>
        <dbReference type="SAM" id="SignalP"/>
    </source>
</evidence>